<dbReference type="Proteomes" id="UP000632766">
    <property type="component" value="Unassembled WGS sequence"/>
</dbReference>
<reference evidence="2 3" key="1">
    <citation type="journal article" date="2021" name="Int. J. Syst. Evol. Microbiol.">
        <title>Amazonocrinis nigriterrae gen. nov., sp. nov., Atlanticothrix silvestris gen. nov., sp. nov. and Dendronalium phyllosphericum gen. nov., sp. nov., nostocacean cyanobacteria from Brazilian environments.</title>
        <authorList>
            <person name="Alvarenga D.O."/>
            <person name="Andreote A.P.D."/>
            <person name="Branco L.H.Z."/>
            <person name="Delbaje E."/>
            <person name="Cruz R.B."/>
            <person name="Varani A.M."/>
            <person name="Fiore M.F."/>
        </authorList>
    </citation>
    <scope>NUCLEOTIDE SEQUENCE [LARGE SCALE GENOMIC DNA]</scope>
    <source>
        <strain evidence="2 3">CENA67</strain>
    </source>
</reference>
<accession>A0A8J7HVT1</accession>
<name>A0A8J7HVT1_9NOST</name>
<feature type="compositionally biased region" description="Polar residues" evidence="1">
    <location>
        <begin position="187"/>
        <end position="202"/>
    </location>
</feature>
<gene>
    <name evidence="2" type="ORF">I8748_32245</name>
</gene>
<comment type="caution">
    <text evidence="2">The sequence shown here is derived from an EMBL/GenBank/DDBJ whole genome shotgun (WGS) entry which is preliminary data.</text>
</comment>
<dbReference type="EMBL" id="JAECZC010000102">
    <property type="protein sequence ID" value="MBH8566771.1"/>
    <property type="molecule type" value="Genomic_DNA"/>
</dbReference>
<evidence type="ECO:0000256" key="1">
    <source>
        <dbReference type="SAM" id="MobiDB-lite"/>
    </source>
</evidence>
<evidence type="ECO:0000313" key="2">
    <source>
        <dbReference type="EMBL" id="MBH8566771.1"/>
    </source>
</evidence>
<dbReference type="RefSeq" id="WP_198128503.1">
    <property type="nucleotide sequence ID" value="NZ_JAECZC010000102.1"/>
</dbReference>
<feature type="region of interest" description="Disordered" evidence="1">
    <location>
        <begin position="183"/>
        <end position="220"/>
    </location>
</feature>
<keyword evidence="3" id="KW-1185">Reference proteome</keyword>
<proteinExistence type="predicted"/>
<sequence length="310" mass="34402">MLTDYNHQDALRLQQARLARFKTFVITDFHISIVNDCLILQGIEPQTAIAETNSLLCQASIILGTSKLQILDTDSNLVFAAELKSEQTHKSEEVMTAATAARSVEFDMSASATTPVTISWNRIAAITGEKEKELRDRLQVMGVPFYWSDDSWAVGHDVASQLIIRFRAEQGRKEAEMLLASEPAANGHQSPVPSPQSPETNGTKPTKPKAEKPEFQPLKRGVTPTLEKYLSFVANDESRQSEILNDIATETSKGKRHLTKILSSYPEDMEKPTRGEFQVAAKKLLNKRSKAQSETETPTQEEVAATEGEE</sequence>
<organism evidence="2 3">
    <name type="scientific">Amazonocrinis nigriterrae CENA67</name>
    <dbReference type="NCBI Taxonomy" id="2794033"/>
    <lineage>
        <taxon>Bacteria</taxon>
        <taxon>Bacillati</taxon>
        <taxon>Cyanobacteriota</taxon>
        <taxon>Cyanophyceae</taxon>
        <taxon>Nostocales</taxon>
        <taxon>Nostocaceae</taxon>
        <taxon>Amazonocrinis</taxon>
        <taxon>Amazonocrinis nigriterrae</taxon>
    </lineage>
</organism>
<feature type="region of interest" description="Disordered" evidence="1">
    <location>
        <begin position="287"/>
        <end position="310"/>
    </location>
</feature>
<dbReference type="AlphaFoldDB" id="A0A8J7HVT1"/>
<evidence type="ECO:0000313" key="3">
    <source>
        <dbReference type="Proteomes" id="UP000632766"/>
    </source>
</evidence>
<protein>
    <submittedName>
        <fullName evidence="2">Uncharacterized protein</fullName>
    </submittedName>
</protein>